<name>A0A919XPK5_9BACL</name>
<evidence type="ECO:0000313" key="1">
    <source>
        <dbReference type="EMBL" id="GIO36887.1"/>
    </source>
</evidence>
<dbReference type="AlphaFoldDB" id="A0A919XPK5"/>
<dbReference type="InterPro" id="IPR006944">
    <property type="entry name" value="Phage/GTA_portal"/>
</dbReference>
<comment type="caution">
    <text evidence="1">The sequence shown here is derived from an EMBL/GenBank/DDBJ whole genome shotgun (WGS) entry which is preliminary data.</text>
</comment>
<dbReference type="Pfam" id="PF04860">
    <property type="entry name" value="Phage_portal"/>
    <property type="match status" value="1"/>
</dbReference>
<evidence type="ECO:0000313" key="2">
    <source>
        <dbReference type="Proteomes" id="UP000681162"/>
    </source>
</evidence>
<accession>A0A919XPK5</accession>
<gene>
    <name evidence="1" type="ORF">J41TS12_17480</name>
</gene>
<reference evidence="1 2" key="1">
    <citation type="submission" date="2021-03" db="EMBL/GenBank/DDBJ databases">
        <title>Antimicrobial resistance genes in bacteria isolated from Japanese honey, and their potential for conferring macrolide and lincosamide resistance in the American foulbrood pathogen Paenibacillus larvae.</title>
        <authorList>
            <person name="Okamoto M."/>
            <person name="Kumagai M."/>
            <person name="Kanamori H."/>
            <person name="Takamatsu D."/>
        </authorList>
    </citation>
    <scope>NUCLEOTIDE SEQUENCE [LARGE SCALE GENOMIC DNA]</scope>
    <source>
        <strain evidence="1 2">J41TS12</strain>
    </source>
</reference>
<evidence type="ECO:0008006" key="3">
    <source>
        <dbReference type="Google" id="ProtNLM"/>
    </source>
</evidence>
<protein>
    <recommendedName>
        <fullName evidence="3">Phage portal protein</fullName>
    </recommendedName>
</protein>
<dbReference type="Proteomes" id="UP000681162">
    <property type="component" value="Unassembled WGS sequence"/>
</dbReference>
<dbReference type="RefSeq" id="WP_212939204.1">
    <property type="nucleotide sequence ID" value="NZ_BORR01000005.1"/>
</dbReference>
<proteinExistence type="predicted"/>
<dbReference type="EMBL" id="BORR01000005">
    <property type="protein sequence ID" value="GIO36887.1"/>
    <property type="molecule type" value="Genomic_DNA"/>
</dbReference>
<keyword evidence="2" id="KW-1185">Reference proteome</keyword>
<sequence length="412" mass="47108">MNLVDVFRRWSAARREAKYFRMMSGGLPIFSQFGNSIYASDMVQNCINVVATEMSKLQPRHIRTSGNDQTIPNGNLNRLLKFGPNPLMTTSEFIEKKLWLLLMNYNAFVIPIFDSDFSSGIEKRTYRALYPINPSRVEFLKDPNNEMLIRFYFSSGVEFIFPYADVIHLRKKYSVNELMGGGADGQPDNAALLRVLQTNHILAQGLERAAKINAAIQGILKFNTVMDDNAQRAERDRFIRLVESGESGILPLDLKGDYTQLRGDAKFIDKDTLAFLQQSVLNWYGVSLPILTGEFTDEEYQAFYEKTLEPLVIYFGQKYSKVLFTERELDVGNEITWYHRDMNYLSTTSKLNLIKTAGEQGLLSDNQKLALLGYPPIPGGDRITQSLNYIDVRLINQYQMQNKTKAVIEDDE</sequence>
<organism evidence="1 2">
    <name type="scientific">Paenibacillus antibioticophila</name>
    <dbReference type="NCBI Taxonomy" id="1274374"/>
    <lineage>
        <taxon>Bacteria</taxon>
        <taxon>Bacillati</taxon>
        <taxon>Bacillota</taxon>
        <taxon>Bacilli</taxon>
        <taxon>Bacillales</taxon>
        <taxon>Paenibacillaceae</taxon>
        <taxon>Paenibacillus</taxon>
    </lineage>
</organism>